<dbReference type="InterPro" id="IPR000683">
    <property type="entry name" value="Gfo/Idh/MocA-like_OxRdtase_N"/>
</dbReference>
<name>A0A450WSM0_9GAMM</name>
<feature type="domain" description="Gfo/Idh/MocA-like oxidoreductase N-terminal" evidence="1">
    <location>
        <begin position="102"/>
        <end position="156"/>
    </location>
</feature>
<evidence type="ECO:0000313" key="3">
    <source>
        <dbReference type="EMBL" id="VFK34432.1"/>
    </source>
</evidence>
<protein>
    <submittedName>
        <fullName evidence="2">D-galacturonate reductase</fullName>
    </submittedName>
</protein>
<dbReference type="PANTHER" id="PTHR42840:SF6">
    <property type="entry name" value="BINDING ROSSMANN FOLD OXIDOREDUCTASE, PUTATIVE (AFU_ORTHOLOGUE AFUA_3G11930)-RELATED"/>
    <property type="match status" value="1"/>
</dbReference>
<dbReference type="GO" id="GO:0006740">
    <property type="term" value="P:NADPH regeneration"/>
    <property type="evidence" value="ECO:0007669"/>
    <property type="project" value="TreeGrafter"/>
</dbReference>
<evidence type="ECO:0000259" key="1">
    <source>
        <dbReference type="Pfam" id="PF01408"/>
    </source>
</evidence>
<dbReference type="EMBL" id="CAADFM010000245">
    <property type="protein sequence ID" value="VFK19988.1"/>
    <property type="molecule type" value="Genomic_DNA"/>
</dbReference>
<dbReference type="GO" id="GO:0000166">
    <property type="term" value="F:nucleotide binding"/>
    <property type="evidence" value="ECO:0007669"/>
    <property type="project" value="InterPro"/>
</dbReference>
<dbReference type="GO" id="GO:0005737">
    <property type="term" value="C:cytoplasm"/>
    <property type="evidence" value="ECO:0007669"/>
    <property type="project" value="TreeGrafter"/>
</dbReference>
<dbReference type="EMBL" id="CAADFP010000269">
    <property type="protein sequence ID" value="VFK34432.1"/>
    <property type="molecule type" value="Genomic_DNA"/>
</dbReference>
<dbReference type="Gene3D" id="3.40.50.720">
    <property type="entry name" value="NAD(P)-binding Rossmann-like Domain"/>
    <property type="match status" value="1"/>
</dbReference>
<dbReference type="GO" id="GO:0016491">
    <property type="term" value="F:oxidoreductase activity"/>
    <property type="evidence" value="ECO:0007669"/>
    <property type="project" value="TreeGrafter"/>
</dbReference>
<dbReference type="Gene3D" id="3.30.360.10">
    <property type="entry name" value="Dihydrodipicolinate Reductase, domain 2"/>
    <property type="match status" value="1"/>
</dbReference>
<accession>A0A450WSM0</accession>
<gene>
    <name evidence="2" type="ORF">BECKLPF1236A_GA0070988_102451</name>
    <name evidence="3" type="ORF">BECKLPF1236C_GA0070990_102694</name>
</gene>
<proteinExistence type="predicted"/>
<organism evidence="2">
    <name type="scientific">Candidatus Kentrum sp. LPFa</name>
    <dbReference type="NCBI Taxonomy" id="2126335"/>
    <lineage>
        <taxon>Bacteria</taxon>
        <taxon>Pseudomonadati</taxon>
        <taxon>Pseudomonadota</taxon>
        <taxon>Gammaproteobacteria</taxon>
        <taxon>Candidatus Kentrum</taxon>
    </lineage>
</organism>
<evidence type="ECO:0000313" key="2">
    <source>
        <dbReference type="EMBL" id="VFK19988.1"/>
    </source>
</evidence>
<dbReference type="Pfam" id="PF01408">
    <property type="entry name" value="GFO_IDH_MocA"/>
    <property type="match status" value="1"/>
</dbReference>
<reference evidence="2" key="1">
    <citation type="submission" date="2019-02" db="EMBL/GenBank/DDBJ databases">
        <authorList>
            <person name="Gruber-Vodicka R. H."/>
            <person name="Seah K. B. B."/>
        </authorList>
    </citation>
    <scope>NUCLEOTIDE SEQUENCE</scope>
    <source>
        <strain evidence="2">BECK_S312</strain>
        <strain evidence="3">BECK_S426</strain>
    </source>
</reference>
<dbReference type="AlphaFoldDB" id="A0A450WSM0"/>
<dbReference type="SUPFAM" id="SSF51735">
    <property type="entry name" value="NAD(P)-binding Rossmann-fold domains"/>
    <property type="match status" value="1"/>
</dbReference>
<dbReference type="InterPro" id="IPR036291">
    <property type="entry name" value="NAD(P)-bd_dom_sf"/>
</dbReference>
<dbReference type="SUPFAM" id="SSF55347">
    <property type="entry name" value="Glyceraldehyde-3-phosphate dehydrogenase-like, C-terminal domain"/>
    <property type="match status" value="1"/>
</dbReference>
<dbReference type="PANTHER" id="PTHR42840">
    <property type="entry name" value="NAD(P)-BINDING ROSSMANN-FOLD SUPERFAMILY PROTEIN-RELATED"/>
    <property type="match status" value="1"/>
</dbReference>
<sequence length="419" mass="46010">MDVLVVGAGEYVTGFAGETASQSDKGIGVVGICLFDLRARGKVGRILLAGRDGTRFPGIRRHFATHIAPVYRNLHVEMETWPGDDQYDEFAYRKALASLALGSAVIVVTPDDTHCTITLDASRAGMHVLVAKPLVKTLAEHRTLMETARAYNRLLMQEVHKRFDPIYADARDRARYLGDCSFMNSYMSQPKKQLQTFRAWAGRGSDISYYLNSHHIDLHAWIMQGRGRPLTVTAMGGDGVAKSTLGIATEDTITLCVQWENLPSRNRGIGIYTASWIAPESDVHSQQRFFYLGHGGEIRVDQAHRGYSIATDGATDGVGLRSLNPLFMKYEPTDGKFTGQQGYGYRSIESFIDAARAITEGGAKPKDFDATLPTAANALQGTAILEAGRKSLDNGNLPVMILYESEESLDPIGMEIKGR</sequence>